<sequence>MYGSIPSRSGSMVFDCRNWLNNPIDTHDNAESRRKLKINYGKALFALRTSIIKEFIDQIHNDISPKDFWDTLERLFTKKNTTRLQLFQNELAMLQQGDMSISYYFLRVKSICAEILEIDIEEKISIPRLGRYLIRGLKKEYGPFVTSVQG</sequence>
<organism evidence="2">
    <name type="scientific">Solanum lycopersicum</name>
    <name type="common">Tomato</name>
    <name type="synonym">Lycopersicon esculentum</name>
    <dbReference type="NCBI Taxonomy" id="4081"/>
    <lineage>
        <taxon>Eukaryota</taxon>
        <taxon>Viridiplantae</taxon>
        <taxon>Streptophyta</taxon>
        <taxon>Embryophyta</taxon>
        <taxon>Tracheophyta</taxon>
        <taxon>Spermatophyta</taxon>
        <taxon>Magnoliopsida</taxon>
        <taxon>eudicotyledons</taxon>
        <taxon>Gunneridae</taxon>
        <taxon>Pentapetalae</taxon>
        <taxon>asterids</taxon>
        <taxon>lamiids</taxon>
        <taxon>Solanales</taxon>
        <taxon>Solanaceae</taxon>
        <taxon>Solanoideae</taxon>
        <taxon>Solaneae</taxon>
        <taxon>Solanum</taxon>
        <taxon>Solanum subgen. Lycopersicon</taxon>
    </lineage>
</organism>
<reference evidence="2" key="1">
    <citation type="journal article" date="2012" name="Nature">
        <title>The tomato genome sequence provides insights into fleshy fruit evolution.</title>
        <authorList>
            <consortium name="Tomato Genome Consortium"/>
        </authorList>
    </citation>
    <scope>NUCLEOTIDE SEQUENCE [LARGE SCALE GENOMIC DNA]</scope>
    <source>
        <strain evidence="2">cv. Heinz 1706</strain>
    </source>
</reference>
<dbReference type="Proteomes" id="UP000004994">
    <property type="component" value="Chromosome 9"/>
</dbReference>
<protein>
    <recommendedName>
        <fullName evidence="1">Retrotransposon gag domain-containing protein</fullName>
    </recommendedName>
</protein>
<keyword evidence="3" id="KW-1185">Reference proteome</keyword>
<name>A0A3Q7I3K4_SOLLC</name>
<dbReference type="Gramene" id="Solyc09g064947.1.1">
    <property type="protein sequence ID" value="Solyc09g064947.1.1.1"/>
    <property type="gene ID" value="Solyc09g064947.1"/>
</dbReference>
<dbReference type="PANTHER" id="PTHR47481:SF36">
    <property type="entry name" value="CCHC-TYPE DOMAIN-CONTAINING PROTEIN"/>
    <property type="match status" value="1"/>
</dbReference>
<reference evidence="2" key="2">
    <citation type="submission" date="2019-01" db="UniProtKB">
        <authorList>
            <consortium name="EnsemblPlants"/>
        </authorList>
    </citation>
    <scope>IDENTIFICATION</scope>
    <source>
        <strain evidence="2">cv. Heinz 1706</strain>
    </source>
</reference>
<dbReference type="OMA" id="MMEYIRE"/>
<accession>A0A3Q7I3K4</accession>
<dbReference type="AlphaFoldDB" id="A0A3Q7I3K4"/>
<dbReference type="InParanoid" id="A0A3Q7I3K4"/>
<evidence type="ECO:0000313" key="3">
    <source>
        <dbReference type="Proteomes" id="UP000004994"/>
    </source>
</evidence>
<dbReference type="Pfam" id="PF03732">
    <property type="entry name" value="Retrotrans_gag"/>
    <property type="match status" value="1"/>
</dbReference>
<dbReference type="EnsemblPlants" id="Solyc09g064947.1.1">
    <property type="protein sequence ID" value="Solyc09g064947.1.1.1"/>
    <property type="gene ID" value="Solyc09g064947.1"/>
</dbReference>
<evidence type="ECO:0000313" key="2">
    <source>
        <dbReference type="EnsemblPlants" id="Solyc09g064947.1.1.1"/>
    </source>
</evidence>
<proteinExistence type="predicted"/>
<evidence type="ECO:0000259" key="1">
    <source>
        <dbReference type="Pfam" id="PF03732"/>
    </source>
</evidence>
<dbReference type="InterPro" id="IPR005162">
    <property type="entry name" value="Retrotrans_gag_dom"/>
</dbReference>
<feature type="domain" description="Retrotransposon gag" evidence="1">
    <location>
        <begin position="63"/>
        <end position="124"/>
    </location>
</feature>
<dbReference type="PANTHER" id="PTHR47481">
    <property type="match status" value="1"/>
</dbReference>